<protein>
    <submittedName>
        <fullName evidence="1">Uncharacterized protein</fullName>
    </submittedName>
</protein>
<feature type="non-terminal residue" evidence="1">
    <location>
        <position position="1"/>
    </location>
</feature>
<reference evidence="1" key="1">
    <citation type="journal article" date="2021" name="New Phytol.">
        <title>Evolutionary innovations through gain and loss of genes in the ectomycorrhizal Boletales.</title>
        <authorList>
            <person name="Wu G."/>
            <person name="Miyauchi S."/>
            <person name="Morin E."/>
            <person name="Kuo A."/>
            <person name="Drula E."/>
            <person name="Varga T."/>
            <person name="Kohler A."/>
            <person name="Feng B."/>
            <person name="Cao Y."/>
            <person name="Lipzen A."/>
            <person name="Daum C."/>
            <person name="Hundley H."/>
            <person name="Pangilinan J."/>
            <person name="Johnson J."/>
            <person name="Barry K."/>
            <person name="LaButti K."/>
            <person name="Ng V."/>
            <person name="Ahrendt S."/>
            <person name="Min B."/>
            <person name="Choi I.G."/>
            <person name="Park H."/>
            <person name="Plett J.M."/>
            <person name="Magnuson J."/>
            <person name="Spatafora J.W."/>
            <person name="Nagy L.G."/>
            <person name="Henrissat B."/>
            <person name="Grigoriev I.V."/>
            <person name="Yang Z.L."/>
            <person name="Xu J."/>
            <person name="Martin F.M."/>
        </authorList>
    </citation>
    <scope>NUCLEOTIDE SEQUENCE</scope>
    <source>
        <strain evidence="1">KUC20120723A-06</strain>
    </source>
</reference>
<keyword evidence="2" id="KW-1185">Reference proteome</keyword>
<gene>
    <name evidence="1" type="ORF">BV22DRAFT_1177946</name>
</gene>
<accession>A0ACB8B866</accession>
<comment type="caution">
    <text evidence="1">The sequence shown here is derived from an EMBL/GenBank/DDBJ whole genome shotgun (WGS) entry which is preliminary data.</text>
</comment>
<dbReference type="EMBL" id="MU266528">
    <property type="protein sequence ID" value="KAH7921408.1"/>
    <property type="molecule type" value="Genomic_DNA"/>
</dbReference>
<dbReference type="Proteomes" id="UP000790709">
    <property type="component" value="Unassembled WGS sequence"/>
</dbReference>
<evidence type="ECO:0000313" key="2">
    <source>
        <dbReference type="Proteomes" id="UP000790709"/>
    </source>
</evidence>
<proteinExistence type="predicted"/>
<name>A0ACB8B866_9AGAM</name>
<organism evidence="1 2">
    <name type="scientific">Leucogyrophana mollusca</name>
    <dbReference type="NCBI Taxonomy" id="85980"/>
    <lineage>
        <taxon>Eukaryota</taxon>
        <taxon>Fungi</taxon>
        <taxon>Dikarya</taxon>
        <taxon>Basidiomycota</taxon>
        <taxon>Agaricomycotina</taxon>
        <taxon>Agaricomycetes</taxon>
        <taxon>Agaricomycetidae</taxon>
        <taxon>Boletales</taxon>
        <taxon>Boletales incertae sedis</taxon>
        <taxon>Leucogyrophana</taxon>
    </lineage>
</organism>
<evidence type="ECO:0000313" key="1">
    <source>
        <dbReference type="EMBL" id="KAH7921408.1"/>
    </source>
</evidence>
<sequence length="69" mass="7571">CLFVEPHTLSSDNEIATPQREKRVRKNDPPTTQAGSAVARSSCPSSCKQSSKGQGRQKFDNQRMEAVPP</sequence>